<protein>
    <submittedName>
        <fullName evidence="2">Uncharacterized conserved protein</fullName>
    </submittedName>
</protein>
<sequence length="249" mass="28070">MNIDRHEPADTRSMGIVHSALRRDLERIRMTLQTEPYPKGKRRLALADHVVWLMHALRLHHSAEDAGLWPLIRAKNPSAGALLVRMESDHRRIAPAMIALEGAGRAYGRDASTRTRVLDTLAELNEVLLPHLQREELEMMPVVAATITASEYRDVENEYFVKPKGVVELGAEAPWIVDGATTEDRDVILHVVPAVPRFVIMQTFGRIYRRKVARLWEDGPAAAVPPIKVTAPRGEARTIREFESRHLAP</sequence>
<reference evidence="2 3" key="1">
    <citation type="submission" date="2018-06" db="EMBL/GenBank/DDBJ databases">
        <authorList>
            <consortium name="Pathogen Informatics"/>
            <person name="Doyle S."/>
        </authorList>
    </citation>
    <scope>NUCLEOTIDE SEQUENCE [LARGE SCALE GENOMIC DNA]</scope>
    <source>
        <strain evidence="2 3">NCTC13296</strain>
    </source>
</reference>
<evidence type="ECO:0000313" key="2">
    <source>
        <dbReference type="EMBL" id="SUE15878.1"/>
    </source>
</evidence>
<gene>
    <name evidence="2" type="ORF">NCTC13296_02742</name>
</gene>
<dbReference type="CDD" id="cd12108">
    <property type="entry name" value="Hr-like"/>
    <property type="match status" value="1"/>
</dbReference>
<proteinExistence type="predicted"/>
<dbReference type="Gene3D" id="1.20.120.520">
    <property type="entry name" value="nmb1532 protein domain like"/>
    <property type="match status" value="1"/>
</dbReference>
<dbReference type="InterPro" id="IPR012312">
    <property type="entry name" value="Hemerythrin-like"/>
</dbReference>
<dbReference type="Pfam" id="PF01814">
    <property type="entry name" value="Hemerythrin"/>
    <property type="match status" value="1"/>
</dbReference>
<feature type="domain" description="Hemerythrin-like" evidence="1">
    <location>
        <begin position="18"/>
        <end position="142"/>
    </location>
</feature>
<keyword evidence="3" id="KW-1185">Reference proteome</keyword>
<dbReference type="EMBL" id="UGVI01000001">
    <property type="protein sequence ID" value="SUE15878.1"/>
    <property type="molecule type" value="Genomic_DNA"/>
</dbReference>
<dbReference type="Proteomes" id="UP000254569">
    <property type="component" value="Unassembled WGS sequence"/>
</dbReference>
<evidence type="ECO:0000259" key="1">
    <source>
        <dbReference type="Pfam" id="PF01814"/>
    </source>
</evidence>
<dbReference type="AlphaFoldDB" id="A0A379M2Z6"/>
<name>A0A379M2Z6_9NOCA</name>
<evidence type="ECO:0000313" key="3">
    <source>
        <dbReference type="Proteomes" id="UP000254569"/>
    </source>
</evidence>
<accession>A0A379M2Z6</accession>
<organism evidence="2 3">
    <name type="scientific">Rhodococcus gordoniae</name>
    <dbReference type="NCBI Taxonomy" id="223392"/>
    <lineage>
        <taxon>Bacteria</taxon>
        <taxon>Bacillati</taxon>
        <taxon>Actinomycetota</taxon>
        <taxon>Actinomycetes</taxon>
        <taxon>Mycobacteriales</taxon>
        <taxon>Nocardiaceae</taxon>
        <taxon>Rhodococcus</taxon>
    </lineage>
</organism>